<dbReference type="GO" id="GO:0006154">
    <property type="term" value="P:adenosine catabolic process"/>
    <property type="evidence" value="ECO:0007669"/>
    <property type="project" value="TreeGrafter"/>
</dbReference>
<evidence type="ECO:0000259" key="8">
    <source>
        <dbReference type="Pfam" id="PF00962"/>
    </source>
</evidence>
<comment type="catalytic activity">
    <reaction evidence="7">
        <text>N(6)-methyl-AMP + H2O + H(+) = IMP + methylamine</text>
        <dbReference type="Rhea" id="RHEA:16001"/>
        <dbReference type="ChEBI" id="CHEBI:15377"/>
        <dbReference type="ChEBI" id="CHEBI:15378"/>
        <dbReference type="ChEBI" id="CHEBI:58053"/>
        <dbReference type="ChEBI" id="CHEBI:59338"/>
        <dbReference type="ChEBI" id="CHEBI:144842"/>
    </reaction>
    <physiologicalReaction direction="left-to-right" evidence="7">
        <dbReference type="Rhea" id="RHEA:16002"/>
    </physiologicalReaction>
</comment>
<keyword evidence="5" id="KW-0862">Zinc</keyword>
<feature type="domain" description="Adenosine deaminase" evidence="8">
    <location>
        <begin position="9"/>
        <end position="332"/>
    </location>
</feature>
<sequence length="345" mass="39279">MNSFYYNLPKVELHAHLSGSVSMEFLRRESIAHQSLQYTDPSFGFGSLEGDLDKCFDSFRKIHKSIHTPEILQRATSSVIEDFCQENVILLELRTTLRPLPTHRSYLNSVIKGIQNSPSVLDKRIYVTLLLSFDRSKSVDEALITLELAKEYYSSGLISGIDLSGNPLVGNLCDFVPLLNTAHSYGFKTTVHIAEVANQSEDWYKFLNLYLPDRLGHGTFLTNLDENAVLARGIVLNSKIPLELCLTSNIKSKTVENYESHHINYWMEKKHPICICTDDKGLFNCTLSGELQLSAERCGLDKQQHFQILVDSVNMSFFSEDVKGYSLQRIKEYFNTFIIDDLDKI</sequence>
<dbReference type="PANTHER" id="PTHR11409">
    <property type="entry name" value="ADENOSINE DEAMINASE"/>
    <property type="match status" value="1"/>
</dbReference>
<keyword evidence="4" id="KW-0378">Hydrolase</keyword>
<evidence type="ECO:0000256" key="6">
    <source>
        <dbReference type="ARBA" id="ARBA00023080"/>
    </source>
</evidence>
<evidence type="ECO:0000256" key="3">
    <source>
        <dbReference type="ARBA" id="ARBA00022723"/>
    </source>
</evidence>
<evidence type="ECO:0000256" key="4">
    <source>
        <dbReference type="ARBA" id="ARBA00022801"/>
    </source>
</evidence>
<proteinExistence type="inferred from homology"/>
<evidence type="ECO:0000256" key="2">
    <source>
        <dbReference type="ARBA" id="ARBA00006676"/>
    </source>
</evidence>
<gene>
    <name evidence="9" type="ORF">MN116_003502</name>
</gene>
<comment type="cofactor">
    <cofactor evidence="1">
        <name>Zn(2+)</name>
        <dbReference type="ChEBI" id="CHEBI:29105"/>
    </cofactor>
</comment>
<comment type="similarity">
    <text evidence="2">Belongs to the metallo-dependent hydrolases superfamily. Adenosine and AMP deaminases family.</text>
</comment>
<evidence type="ECO:0000256" key="1">
    <source>
        <dbReference type="ARBA" id="ARBA00001947"/>
    </source>
</evidence>
<dbReference type="AlphaFoldDB" id="A0AAE2D8P5"/>
<evidence type="ECO:0000256" key="5">
    <source>
        <dbReference type="ARBA" id="ARBA00022833"/>
    </source>
</evidence>
<dbReference type="PANTHER" id="PTHR11409:SF42">
    <property type="entry name" value="ADENOSINE DEAMINASE-LIKE PROTEIN"/>
    <property type="match status" value="1"/>
</dbReference>
<keyword evidence="6" id="KW-0546">Nucleotide metabolism</keyword>
<evidence type="ECO:0000256" key="7">
    <source>
        <dbReference type="ARBA" id="ARBA00048787"/>
    </source>
</evidence>
<keyword evidence="3" id="KW-0479">Metal-binding</keyword>
<dbReference type="InterPro" id="IPR006330">
    <property type="entry name" value="Ado/ade_deaminase"/>
</dbReference>
<dbReference type="InterPro" id="IPR001365">
    <property type="entry name" value="A_deaminase_dom"/>
</dbReference>
<comment type="caution">
    <text evidence="9">The sequence shown here is derived from an EMBL/GenBank/DDBJ whole genome shotgun (WGS) entry which is preliminary data.</text>
</comment>
<evidence type="ECO:0000313" key="9">
    <source>
        <dbReference type="EMBL" id="KAK4474205.1"/>
    </source>
</evidence>
<dbReference type="GO" id="GO:0004000">
    <property type="term" value="F:adenosine deaminase activity"/>
    <property type="evidence" value="ECO:0007669"/>
    <property type="project" value="TreeGrafter"/>
</dbReference>
<dbReference type="SUPFAM" id="SSF51556">
    <property type="entry name" value="Metallo-dependent hydrolases"/>
    <property type="match status" value="1"/>
</dbReference>
<dbReference type="EMBL" id="JALJAT010000002">
    <property type="protein sequence ID" value="KAK4474205.1"/>
    <property type="molecule type" value="Genomic_DNA"/>
</dbReference>
<dbReference type="Pfam" id="PF00962">
    <property type="entry name" value="A_deaminase"/>
    <property type="match status" value="1"/>
</dbReference>
<dbReference type="GO" id="GO:0046103">
    <property type="term" value="P:inosine biosynthetic process"/>
    <property type="evidence" value="ECO:0007669"/>
    <property type="project" value="TreeGrafter"/>
</dbReference>
<dbReference type="Gene3D" id="3.20.20.140">
    <property type="entry name" value="Metal-dependent hydrolases"/>
    <property type="match status" value="1"/>
</dbReference>
<dbReference type="GO" id="GO:0009117">
    <property type="term" value="P:nucleotide metabolic process"/>
    <property type="evidence" value="ECO:0007669"/>
    <property type="project" value="UniProtKB-KW"/>
</dbReference>
<reference evidence="9" key="1">
    <citation type="submission" date="2022-04" db="EMBL/GenBank/DDBJ databases">
        <authorList>
            <person name="Xu L."/>
            <person name="Lv Z."/>
        </authorList>
    </citation>
    <scope>NUCLEOTIDE SEQUENCE</scope>
    <source>
        <strain evidence="9">LV_2022a</strain>
    </source>
</reference>
<evidence type="ECO:0000313" key="10">
    <source>
        <dbReference type="Proteomes" id="UP001292079"/>
    </source>
</evidence>
<keyword evidence="10" id="KW-1185">Reference proteome</keyword>
<dbReference type="Proteomes" id="UP001292079">
    <property type="component" value="Unassembled WGS sequence"/>
</dbReference>
<protein>
    <recommendedName>
        <fullName evidence="8">Adenosine deaminase domain-containing protein</fullName>
    </recommendedName>
</protein>
<dbReference type="InterPro" id="IPR032466">
    <property type="entry name" value="Metal_Hydrolase"/>
</dbReference>
<dbReference type="GO" id="GO:0046872">
    <property type="term" value="F:metal ion binding"/>
    <property type="evidence" value="ECO:0007669"/>
    <property type="project" value="UniProtKB-KW"/>
</dbReference>
<name>A0AAE2D8P5_SCHME</name>
<reference evidence="9" key="2">
    <citation type="journal article" date="2023" name="Infect Dis Poverty">
        <title>Chromosome-scale genome of the human blood fluke Schistosoma mekongi and its implications for public health.</title>
        <authorList>
            <person name="Zhou M."/>
            <person name="Xu L."/>
            <person name="Xu D."/>
            <person name="Chen W."/>
            <person name="Khan J."/>
            <person name="Hu Y."/>
            <person name="Huang H."/>
            <person name="Wei H."/>
            <person name="Zhang Y."/>
            <person name="Chusongsang P."/>
            <person name="Tanasarnprasert K."/>
            <person name="Hu X."/>
            <person name="Limpanont Y."/>
            <person name="Lv Z."/>
        </authorList>
    </citation>
    <scope>NUCLEOTIDE SEQUENCE</scope>
    <source>
        <strain evidence="9">LV_2022a</strain>
    </source>
</reference>
<accession>A0AAE2D8P5</accession>
<organism evidence="9 10">
    <name type="scientific">Schistosoma mekongi</name>
    <name type="common">Parasitic worm</name>
    <dbReference type="NCBI Taxonomy" id="38744"/>
    <lineage>
        <taxon>Eukaryota</taxon>
        <taxon>Metazoa</taxon>
        <taxon>Spiralia</taxon>
        <taxon>Lophotrochozoa</taxon>
        <taxon>Platyhelminthes</taxon>
        <taxon>Trematoda</taxon>
        <taxon>Digenea</taxon>
        <taxon>Strigeidida</taxon>
        <taxon>Schistosomatoidea</taxon>
        <taxon>Schistosomatidae</taxon>
        <taxon>Schistosoma</taxon>
    </lineage>
</organism>